<dbReference type="GO" id="GO:0005737">
    <property type="term" value="C:cytoplasm"/>
    <property type="evidence" value="ECO:0007669"/>
    <property type="project" value="TreeGrafter"/>
</dbReference>
<reference evidence="2 3" key="1">
    <citation type="submission" date="2015-09" db="EMBL/GenBank/DDBJ databases">
        <authorList>
            <consortium name="Swine Surveillance"/>
        </authorList>
    </citation>
    <scope>NUCLEOTIDE SEQUENCE [LARGE SCALE GENOMIC DNA]</scope>
    <source>
        <strain evidence="2 3">CECT 5294</strain>
    </source>
</reference>
<dbReference type="STRING" id="266809.PM03_14420"/>
<dbReference type="SUPFAM" id="SSF47616">
    <property type="entry name" value="GST C-terminal domain-like"/>
    <property type="match status" value="1"/>
</dbReference>
<proteinExistence type="predicted"/>
<dbReference type="InterPro" id="IPR004045">
    <property type="entry name" value="Glutathione_S-Trfase_N"/>
</dbReference>
<name>A0A0P1EYD8_9RHOB</name>
<dbReference type="RefSeq" id="WP_058123156.1">
    <property type="nucleotide sequence ID" value="NZ_CYRX01000024.1"/>
</dbReference>
<dbReference type="InterPro" id="IPR050983">
    <property type="entry name" value="GST_Omega/HSP26"/>
</dbReference>
<dbReference type="Gene3D" id="3.40.30.10">
    <property type="entry name" value="Glutaredoxin"/>
    <property type="match status" value="1"/>
</dbReference>
<dbReference type="PROSITE" id="PS50404">
    <property type="entry name" value="GST_NTER"/>
    <property type="match status" value="1"/>
</dbReference>
<dbReference type="InterPro" id="IPR036249">
    <property type="entry name" value="Thioredoxin-like_sf"/>
</dbReference>
<protein>
    <submittedName>
        <fullName evidence="2">Glutaredoxin 2</fullName>
    </submittedName>
</protein>
<dbReference type="InterPro" id="IPR036282">
    <property type="entry name" value="Glutathione-S-Trfase_C_sf"/>
</dbReference>
<dbReference type="Pfam" id="PF13417">
    <property type="entry name" value="GST_N_3"/>
    <property type="match status" value="1"/>
</dbReference>
<dbReference type="Gene3D" id="1.20.1050.10">
    <property type="match status" value="1"/>
</dbReference>
<dbReference type="PANTHER" id="PTHR43968:SF6">
    <property type="entry name" value="GLUTATHIONE S-TRANSFERASE OMEGA"/>
    <property type="match status" value="1"/>
</dbReference>
<dbReference type="PANTHER" id="PTHR43968">
    <property type="match status" value="1"/>
</dbReference>
<organism evidence="2 3">
    <name type="scientific">Thalassobacter stenotrophicus</name>
    <dbReference type="NCBI Taxonomy" id="266809"/>
    <lineage>
        <taxon>Bacteria</taxon>
        <taxon>Pseudomonadati</taxon>
        <taxon>Pseudomonadota</taxon>
        <taxon>Alphaproteobacteria</taxon>
        <taxon>Rhodobacterales</taxon>
        <taxon>Roseobacteraceae</taxon>
        <taxon>Thalassobacter</taxon>
    </lineage>
</organism>
<evidence type="ECO:0000313" key="3">
    <source>
        <dbReference type="Proteomes" id="UP000051298"/>
    </source>
</evidence>
<dbReference type="Proteomes" id="UP000051298">
    <property type="component" value="Unassembled WGS sequence"/>
</dbReference>
<evidence type="ECO:0000259" key="1">
    <source>
        <dbReference type="PROSITE" id="PS50404"/>
    </source>
</evidence>
<sequence length="207" mass="23609">MASKPILYSFRRCPYAMRARLAVSASGISVALREVVLRDKPVAFLAASASGTVPCLVAEDEVLDESLDIMLWALRQRDPEGWLTMPREGFDWIARCDGPFKSALDRTKYPPRYPDADPEASRAEAHGFLADLDAEMGEWIFDQPSVADYAILPFVRQFAFVDKPRFDAQPWPRVQAWLERFLASERFESTMKKYPQWQEGDPEIAFP</sequence>
<dbReference type="EMBL" id="CYRX01000024">
    <property type="protein sequence ID" value="CUH60110.1"/>
    <property type="molecule type" value="Genomic_DNA"/>
</dbReference>
<dbReference type="AlphaFoldDB" id="A0A0P1EYD8"/>
<accession>A0A0P1EYD8</accession>
<evidence type="ECO:0000313" key="2">
    <source>
        <dbReference type="EMBL" id="CUH60110.1"/>
    </source>
</evidence>
<feature type="domain" description="GST N-terminal" evidence="1">
    <location>
        <begin position="3"/>
        <end position="81"/>
    </location>
</feature>
<gene>
    <name evidence="2" type="ORF">THS5294_01399</name>
</gene>
<dbReference type="CDD" id="cd03196">
    <property type="entry name" value="GST_C_5"/>
    <property type="match status" value="1"/>
</dbReference>
<dbReference type="SUPFAM" id="SSF52833">
    <property type="entry name" value="Thioredoxin-like"/>
    <property type="match status" value="1"/>
</dbReference>
<dbReference type="Pfam" id="PF13410">
    <property type="entry name" value="GST_C_2"/>
    <property type="match status" value="1"/>
</dbReference>
<dbReference type="eggNOG" id="COG0625">
    <property type="taxonomic scope" value="Bacteria"/>
</dbReference>